<dbReference type="InterPro" id="IPR036388">
    <property type="entry name" value="WH-like_DNA-bd_sf"/>
</dbReference>
<dbReference type="InterPro" id="IPR014284">
    <property type="entry name" value="RNA_pol_sigma-70_dom"/>
</dbReference>
<reference evidence="7" key="1">
    <citation type="submission" date="2022-07" db="EMBL/GenBank/DDBJ databases">
        <authorList>
            <person name="Li W.-J."/>
            <person name="Deng Q.-Q."/>
        </authorList>
    </citation>
    <scope>NUCLEOTIDE SEQUENCE</scope>
    <source>
        <strain evidence="7">SYSU M60031</strain>
    </source>
</reference>
<dbReference type="NCBIfam" id="TIGR02937">
    <property type="entry name" value="sigma70-ECF"/>
    <property type="match status" value="1"/>
</dbReference>
<feature type="domain" description="RNA polymerase sigma-70 region 2" evidence="5">
    <location>
        <begin position="23"/>
        <end position="88"/>
    </location>
</feature>
<dbReference type="Gene3D" id="1.10.1740.10">
    <property type="match status" value="1"/>
</dbReference>
<evidence type="ECO:0000256" key="3">
    <source>
        <dbReference type="ARBA" id="ARBA00023082"/>
    </source>
</evidence>
<sequence>MENEQQLIQDILRGNRHRFQEIVAHYGAQVHSVAIKVADNPRDAEDISQEVFLQVYRSLPQFQGEAKLSTWMYRITMNKALDYKRKQKPQAPDAALAQLPDMQAATPEEALLQKSEQEWLHANIMRLPAAYREIVYLYYFKELSYRQIADKLGIAVKTVESRLYRARGLLQHMRKGETG</sequence>
<keyword evidence="8" id="KW-1185">Reference proteome</keyword>
<dbReference type="AlphaFoldDB" id="A0AA41X7C6"/>
<evidence type="ECO:0000256" key="4">
    <source>
        <dbReference type="ARBA" id="ARBA00023163"/>
    </source>
</evidence>
<organism evidence="7 8">
    <name type="scientific">Ectobacillus ponti</name>
    <dbReference type="NCBI Taxonomy" id="2961894"/>
    <lineage>
        <taxon>Bacteria</taxon>
        <taxon>Bacillati</taxon>
        <taxon>Bacillota</taxon>
        <taxon>Bacilli</taxon>
        <taxon>Bacillales</taxon>
        <taxon>Bacillaceae</taxon>
        <taxon>Ectobacillus</taxon>
    </lineage>
</organism>
<dbReference type="Pfam" id="PF08281">
    <property type="entry name" value="Sigma70_r4_2"/>
    <property type="match status" value="1"/>
</dbReference>
<dbReference type="InterPro" id="IPR039425">
    <property type="entry name" value="RNA_pol_sigma-70-like"/>
</dbReference>
<name>A0AA41X7C6_9BACI</name>
<feature type="domain" description="RNA polymerase sigma factor 70 region 4 type 2" evidence="6">
    <location>
        <begin position="119"/>
        <end position="167"/>
    </location>
</feature>
<keyword evidence="4" id="KW-0804">Transcription</keyword>
<gene>
    <name evidence="7" type="ORF">NK662_06535</name>
</gene>
<keyword evidence="2" id="KW-0805">Transcription regulation</keyword>
<accession>A0AA41X7C6</accession>
<dbReference type="PANTHER" id="PTHR43133:SF51">
    <property type="entry name" value="RNA POLYMERASE SIGMA FACTOR"/>
    <property type="match status" value="1"/>
</dbReference>
<keyword evidence="3" id="KW-0731">Sigma factor</keyword>
<evidence type="ECO:0000259" key="5">
    <source>
        <dbReference type="Pfam" id="PF04542"/>
    </source>
</evidence>
<dbReference type="GO" id="GO:0016987">
    <property type="term" value="F:sigma factor activity"/>
    <property type="evidence" value="ECO:0007669"/>
    <property type="project" value="UniProtKB-KW"/>
</dbReference>
<dbReference type="SUPFAM" id="SSF88659">
    <property type="entry name" value="Sigma3 and sigma4 domains of RNA polymerase sigma factors"/>
    <property type="match status" value="1"/>
</dbReference>
<dbReference type="InterPro" id="IPR013249">
    <property type="entry name" value="RNA_pol_sigma70_r4_t2"/>
</dbReference>
<dbReference type="Pfam" id="PF04542">
    <property type="entry name" value="Sigma70_r2"/>
    <property type="match status" value="1"/>
</dbReference>
<comment type="similarity">
    <text evidence="1">Belongs to the sigma-70 factor family. ECF subfamily.</text>
</comment>
<dbReference type="EMBL" id="JANCLT010000003">
    <property type="protein sequence ID" value="MCP8968195.1"/>
    <property type="molecule type" value="Genomic_DNA"/>
</dbReference>
<dbReference type="SUPFAM" id="SSF88946">
    <property type="entry name" value="Sigma2 domain of RNA polymerase sigma factors"/>
    <property type="match status" value="1"/>
</dbReference>
<evidence type="ECO:0000259" key="6">
    <source>
        <dbReference type="Pfam" id="PF08281"/>
    </source>
</evidence>
<evidence type="ECO:0000256" key="2">
    <source>
        <dbReference type="ARBA" id="ARBA00023015"/>
    </source>
</evidence>
<proteinExistence type="inferred from homology"/>
<protein>
    <submittedName>
        <fullName evidence="7">Sigma-70 family RNA polymerase sigma factor</fullName>
    </submittedName>
</protein>
<comment type="caution">
    <text evidence="7">The sequence shown here is derived from an EMBL/GenBank/DDBJ whole genome shotgun (WGS) entry which is preliminary data.</text>
</comment>
<evidence type="ECO:0000256" key="1">
    <source>
        <dbReference type="ARBA" id="ARBA00010641"/>
    </source>
</evidence>
<dbReference type="InterPro" id="IPR007627">
    <property type="entry name" value="RNA_pol_sigma70_r2"/>
</dbReference>
<evidence type="ECO:0000313" key="7">
    <source>
        <dbReference type="EMBL" id="MCP8968195.1"/>
    </source>
</evidence>
<dbReference type="PANTHER" id="PTHR43133">
    <property type="entry name" value="RNA POLYMERASE ECF-TYPE SIGMA FACTO"/>
    <property type="match status" value="1"/>
</dbReference>
<dbReference type="Proteomes" id="UP001156102">
    <property type="component" value="Unassembled WGS sequence"/>
</dbReference>
<dbReference type="RefSeq" id="WP_254758113.1">
    <property type="nucleotide sequence ID" value="NZ_JANCLT010000003.1"/>
</dbReference>
<dbReference type="GO" id="GO:0006352">
    <property type="term" value="P:DNA-templated transcription initiation"/>
    <property type="evidence" value="ECO:0007669"/>
    <property type="project" value="InterPro"/>
</dbReference>
<dbReference type="CDD" id="cd06171">
    <property type="entry name" value="Sigma70_r4"/>
    <property type="match status" value="1"/>
</dbReference>
<dbReference type="Gene3D" id="1.10.10.10">
    <property type="entry name" value="Winged helix-like DNA-binding domain superfamily/Winged helix DNA-binding domain"/>
    <property type="match status" value="1"/>
</dbReference>
<dbReference type="InterPro" id="IPR013324">
    <property type="entry name" value="RNA_pol_sigma_r3/r4-like"/>
</dbReference>
<evidence type="ECO:0000313" key="8">
    <source>
        <dbReference type="Proteomes" id="UP001156102"/>
    </source>
</evidence>
<dbReference type="GO" id="GO:0003677">
    <property type="term" value="F:DNA binding"/>
    <property type="evidence" value="ECO:0007669"/>
    <property type="project" value="InterPro"/>
</dbReference>
<dbReference type="InterPro" id="IPR013325">
    <property type="entry name" value="RNA_pol_sigma_r2"/>
</dbReference>